<protein>
    <submittedName>
        <fullName evidence="1">Uncharacterized protein</fullName>
    </submittedName>
</protein>
<comment type="caution">
    <text evidence="1">The sequence shown here is derived from an EMBL/GenBank/DDBJ whole genome shotgun (WGS) entry which is preliminary data.</text>
</comment>
<proteinExistence type="predicted"/>
<name>A0A094IZG6_9BACL</name>
<dbReference type="AlphaFoldDB" id="A0A094IZG6"/>
<organism evidence="1">
    <name type="scientific">Anoxybacillus flavithermus</name>
    <dbReference type="NCBI Taxonomy" id="33934"/>
    <lineage>
        <taxon>Bacteria</taxon>
        <taxon>Bacillati</taxon>
        <taxon>Bacillota</taxon>
        <taxon>Bacilli</taxon>
        <taxon>Bacillales</taxon>
        <taxon>Anoxybacillaceae</taxon>
        <taxon>Anoxybacillus</taxon>
    </lineage>
</organism>
<sequence length="244" mass="29385">MNRKIKEDERCKMNEKREENFTSMSVKKPTNILEKLQARLSHRFAILEEDIFHLIKEELVSLEITPEPFRTVKDVWDDIDLYCFDENLFNRCEEKIQTFLYDLLADCVRELGVEEVRTYLITQGWSNEVEETDMEDLIYGVNELLDWEIEEITLDLLEHFGQYELSFLYRKEYPFQQLCKQIENQWICIFEQCSIFLVICKKGTDKKQIQEEYGEMLLDDSLKITAFSSEKLVQAFLMWWMKNT</sequence>
<reference evidence="1" key="1">
    <citation type="submission" date="2014-08" db="EMBL/GenBank/DDBJ databases">
        <title>Fullgenome sequencing of Anoxybacillus sp.25 isolate from Garga hot-spring Russia.</title>
        <authorList>
            <person name="Rozanov A.S."/>
            <person name="Kotenko A.V."/>
            <person name="Malup T.K."/>
            <person name="Peltek S.E."/>
        </authorList>
    </citation>
    <scope>NUCLEOTIDE SEQUENCE [LARGE SCALE GENOMIC DNA]</scope>
    <source>
        <strain evidence="1">25</strain>
    </source>
</reference>
<gene>
    <name evidence="1" type="ORF">JS44_05025</name>
</gene>
<accession>A0A094IZG6</accession>
<dbReference type="EMBL" id="JPZO01000024">
    <property type="protein sequence ID" value="KFZ32482.1"/>
    <property type="molecule type" value="Genomic_DNA"/>
</dbReference>
<evidence type="ECO:0000313" key="1">
    <source>
        <dbReference type="EMBL" id="KFZ32482.1"/>
    </source>
</evidence>